<feature type="transmembrane region" description="Helical" evidence="1">
    <location>
        <begin position="36"/>
        <end position="54"/>
    </location>
</feature>
<dbReference type="Proteomes" id="UP001160625">
    <property type="component" value="Unassembled WGS sequence"/>
</dbReference>
<keyword evidence="3" id="KW-1185">Reference proteome</keyword>
<evidence type="ECO:0000313" key="2">
    <source>
        <dbReference type="EMBL" id="MDH7640113.1"/>
    </source>
</evidence>
<keyword evidence="1" id="KW-0472">Membrane</keyword>
<gene>
    <name evidence="2" type="ORF">QGN17_15355</name>
</gene>
<name>A0ABT6N4T3_9SPHN</name>
<comment type="caution">
    <text evidence="2">The sequence shown here is derived from an EMBL/GenBank/DDBJ whole genome shotgun (WGS) entry which is preliminary data.</text>
</comment>
<evidence type="ECO:0000256" key="1">
    <source>
        <dbReference type="SAM" id="Phobius"/>
    </source>
</evidence>
<keyword evidence="1" id="KW-1133">Transmembrane helix</keyword>
<organism evidence="2 3">
    <name type="scientific">Sphingomonas oryzagri</name>
    <dbReference type="NCBI Taxonomy" id="3042314"/>
    <lineage>
        <taxon>Bacteria</taxon>
        <taxon>Pseudomonadati</taxon>
        <taxon>Pseudomonadota</taxon>
        <taxon>Alphaproteobacteria</taxon>
        <taxon>Sphingomonadales</taxon>
        <taxon>Sphingomonadaceae</taxon>
        <taxon>Sphingomonas</taxon>
    </lineage>
</organism>
<protein>
    <submittedName>
        <fullName evidence="2">Uncharacterized protein</fullName>
    </submittedName>
</protein>
<dbReference type="RefSeq" id="WP_281045467.1">
    <property type="nucleotide sequence ID" value="NZ_JARYGZ010000002.1"/>
</dbReference>
<sequence>MARSSFSPFKPPSPRRFLAGFRDLGFFLKTRSRADYVIAGIAAAMTVFIIFAFWHDSSFRGDPPIIYVQNWPANRTDDQIRADQKKDRIEREKAEAYRRAEFQKMQKATSGWL</sequence>
<keyword evidence="1" id="KW-0812">Transmembrane</keyword>
<accession>A0ABT6N4T3</accession>
<evidence type="ECO:0000313" key="3">
    <source>
        <dbReference type="Proteomes" id="UP001160625"/>
    </source>
</evidence>
<dbReference type="EMBL" id="JARYGZ010000002">
    <property type="protein sequence ID" value="MDH7640113.1"/>
    <property type="molecule type" value="Genomic_DNA"/>
</dbReference>
<proteinExistence type="predicted"/>
<reference evidence="2" key="1">
    <citation type="submission" date="2023-04" db="EMBL/GenBank/DDBJ databases">
        <title>Sphingomonas sp. MAHUQ-71 isolated from rice field.</title>
        <authorList>
            <person name="Huq M.A."/>
        </authorList>
    </citation>
    <scope>NUCLEOTIDE SEQUENCE</scope>
    <source>
        <strain evidence="2">MAHUQ-71</strain>
    </source>
</reference>